<accession>A0AAN2BZS6</accession>
<dbReference type="AlphaFoldDB" id="A0AAN2BZS6"/>
<keyword evidence="2" id="KW-1185">Reference proteome</keyword>
<dbReference type="KEGG" id="seme:MIZ01_1903"/>
<sequence length="313" mass="35593">MPLPAGCEQGHTGHGMTLKHIVFVPGKNPKPRAAQHRELLWRTLIEGVRRADSQVAESLQSGRDRFHLVSWNYLYYHKYKDITREIPWIDALINKHGPTAQDIRQASSWEIRISSFVLNMVDHVPVLIRFLPEDARSTEQEIKRYFNNGDGVAADMRKLLKHIVRPLLEKRESVLLIGHSLGSVIAYDALWELTHQEKLQGKVDFLTIGSPLGMHYIQRSLMGMNGGRPRSYPGLIRHWVNVAAEGDLVAMGRKLHDSFGAMLELGLVDSIDDHCQGIYNFFCTNEGLNSHRSFGYLVNPAVGSIIADWWKRN</sequence>
<evidence type="ECO:0000313" key="2">
    <source>
        <dbReference type="Proteomes" id="UP001320326"/>
    </source>
</evidence>
<dbReference type="EMBL" id="AP023423">
    <property type="protein sequence ID" value="BCK88102.1"/>
    <property type="molecule type" value="Genomic_DNA"/>
</dbReference>
<gene>
    <name evidence="1" type="ORF">MIZ01_1903</name>
</gene>
<organism evidence="1 2">
    <name type="scientific">Sideroxyarcus emersonii</name>
    <dbReference type="NCBI Taxonomy" id="2764705"/>
    <lineage>
        <taxon>Bacteria</taxon>
        <taxon>Pseudomonadati</taxon>
        <taxon>Pseudomonadota</taxon>
        <taxon>Betaproteobacteria</taxon>
        <taxon>Nitrosomonadales</taxon>
        <taxon>Gallionellaceae</taxon>
        <taxon>Sideroxyarcus</taxon>
    </lineage>
</organism>
<dbReference type="Proteomes" id="UP001320326">
    <property type="component" value="Chromosome"/>
</dbReference>
<reference evidence="1 2" key="1">
    <citation type="journal article" date="2022" name="Int. J. Syst. Evol. Microbiol.">
        <title>&lt;i&gt;Sideroxyarcus emersonii&lt;/i&gt; gen. nov. sp. nov., a neutrophilic, microaerobic iron- and thiosulfate-oxidizing bacterium isolated from iron-rich wetland sediment.</title>
        <authorList>
            <person name="Kato S."/>
            <person name="Itoh T."/>
            <person name="Iino T."/>
            <person name="Ohkuma M."/>
        </authorList>
    </citation>
    <scope>NUCLEOTIDE SEQUENCE [LARGE SCALE GENOMIC DNA]</scope>
    <source>
        <strain evidence="1 2">MIZ01</strain>
    </source>
</reference>
<protein>
    <submittedName>
        <fullName evidence="1">Uncharacterized protein</fullName>
    </submittedName>
</protein>
<proteinExistence type="predicted"/>
<name>A0AAN2BZS6_9PROT</name>
<evidence type="ECO:0000313" key="1">
    <source>
        <dbReference type="EMBL" id="BCK88102.1"/>
    </source>
</evidence>
<dbReference type="SUPFAM" id="SSF53474">
    <property type="entry name" value="alpha/beta-Hydrolases"/>
    <property type="match status" value="1"/>
</dbReference>
<dbReference type="InterPro" id="IPR029058">
    <property type="entry name" value="AB_hydrolase_fold"/>
</dbReference>